<dbReference type="EMBL" id="FNBM01000001">
    <property type="protein sequence ID" value="SDF04178.1"/>
    <property type="molecule type" value="Genomic_DNA"/>
</dbReference>
<name>A0A1G7HV29_9GAMM</name>
<evidence type="ECO:0000313" key="2">
    <source>
        <dbReference type="EMBL" id="SDF04178.1"/>
    </source>
</evidence>
<gene>
    <name evidence="2" type="ORF">SAMN05216381_0792</name>
</gene>
<organism evidence="2 3">
    <name type="scientific">Phytopseudomonas seleniipraecipitans</name>
    <dbReference type="NCBI Taxonomy" id="640205"/>
    <lineage>
        <taxon>Bacteria</taxon>
        <taxon>Pseudomonadati</taxon>
        <taxon>Pseudomonadota</taxon>
        <taxon>Gammaproteobacteria</taxon>
        <taxon>Pseudomonadales</taxon>
        <taxon>Pseudomonadaceae</taxon>
        <taxon>Phytopseudomonas</taxon>
    </lineage>
</organism>
<dbReference type="AlphaFoldDB" id="A0A1G7HV29"/>
<protein>
    <submittedName>
        <fullName evidence="2">Uncharacterized protein</fullName>
    </submittedName>
</protein>
<evidence type="ECO:0000256" key="1">
    <source>
        <dbReference type="SAM" id="MobiDB-lite"/>
    </source>
</evidence>
<dbReference type="STRING" id="640205.SAMN05216381_0792"/>
<accession>A0A1G7HV29</accession>
<dbReference type="Proteomes" id="UP000243378">
    <property type="component" value="Unassembled WGS sequence"/>
</dbReference>
<feature type="region of interest" description="Disordered" evidence="1">
    <location>
        <begin position="31"/>
        <end position="57"/>
    </location>
</feature>
<sequence>MRIQRGIAVPAARLPSRQIAAIYRLLRNQADSPRSFSSRPNRAQGMALRQLHDLDDP</sequence>
<reference evidence="2 3" key="1">
    <citation type="submission" date="2016-10" db="EMBL/GenBank/DDBJ databases">
        <authorList>
            <person name="de Groot N.N."/>
        </authorList>
    </citation>
    <scope>NUCLEOTIDE SEQUENCE [LARGE SCALE GENOMIC DNA]</scope>
    <source>
        <strain evidence="2 3">LMG 25475</strain>
    </source>
</reference>
<evidence type="ECO:0000313" key="3">
    <source>
        <dbReference type="Proteomes" id="UP000243378"/>
    </source>
</evidence>
<feature type="compositionally biased region" description="Polar residues" evidence="1">
    <location>
        <begin position="31"/>
        <end position="41"/>
    </location>
</feature>
<proteinExistence type="predicted"/>